<evidence type="ECO:0000259" key="4">
    <source>
        <dbReference type="PROSITE" id="PS51649"/>
    </source>
</evidence>
<dbReference type="GO" id="GO:0016567">
    <property type="term" value="P:protein ubiquitination"/>
    <property type="evidence" value="ECO:0007669"/>
    <property type="project" value="UniProtKB-UniPathway"/>
</dbReference>
<feature type="domain" description="NPH3" evidence="4">
    <location>
        <begin position="210"/>
        <end position="518"/>
    </location>
</feature>
<dbReference type="AlphaFoldDB" id="A0A0B2Q3W9"/>
<dbReference type="InterPro" id="IPR043454">
    <property type="entry name" value="NPH3/RPT2-like"/>
</dbReference>
<dbReference type="InterPro" id="IPR011333">
    <property type="entry name" value="SKP1/BTB/POZ_sf"/>
</dbReference>
<reference evidence="5" key="1">
    <citation type="submission" date="2014-07" db="EMBL/GenBank/DDBJ databases">
        <title>Identification of a novel salt tolerance gene in wild soybean by whole-genome sequencing.</title>
        <authorList>
            <person name="Lam H.-M."/>
            <person name="Qi X."/>
            <person name="Li M.-W."/>
            <person name="Liu X."/>
            <person name="Xie M."/>
            <person name="Ni M."/>
            <person name="Xu X."/>
        </authorList>
    </citation>
    <scope>NUCLEOTIDE SEQUENCE [LARGE SCALE GENOMIC DNA]</scope>
    <source>
        <tissue evidence="5">Root</tissue>
    </source>
</reference>
<evidence type="ECO:0000313" key="7">
    <source>
        <dbReference type="Proteomes" id="UP000289340"/>
    </source>
</evidence>
<dbReference type="Gramene" id="XM_028372987.1">
    <property type="protein sequence ID" value="XP_028228788.1"/>
    <property type="gene ID" value="LOC114409504"/>
</dbReference>
<keyword evidence="2" id="KW-0833">Ubl conjugation pathway</keyword>
<dbReference type="InterPro" id="IPR027356">
    <property type="entry name" value="NPH3_dom"/>
</dbReference>
<proteinExistence type="inferred from homology"/>
<evidence type="ECO:0000313" key="6">
    <source>
        <dbReference type="EMBL" id="RZC28153.1"/>
    </source>
</evidence>
<dbReference type="Proteomes" id="UP000053555">
    <property type="component" value="Unassembled WGS sequence"/>
</dbReference>
<keyword evidence="7" id="KW-1185">Reference proteome</keyword>
<dbReference type="SUPFAM" id="SSF54695">
    <property type="entry name" value="POZ domain"/>
    <property type="match status" value="1"/>
</dbReference>
<dbReference type="SMR" id="A0A0B2Q3W9"/>
<evidence type="ECO:0000256" key="3">
    <source>
        <dbReference type="PROSITE-ProRule" id="PRU00982"/>
    </source>
</evidence>
<protein>
    <submittedName>
        <fullName evidence="5">BTB/POZ domain-containing protein</fullName>
    </submittedName>
</protein>
<dbReference type="EMBL" id="QZWG01000001">
    <property type="protein sequence ID" value="RZC28153.1"/>
    <property type="molecule type" value="Genomic_DNA"/>
</dbReference>
<dbReference type="Pfam" id="PF03000">
    <property type="entry name" value="NPH3"/>
    <property type="match status" value="1"/>
</dbReference>
<accession>A0A0B2Q3W9</accession>
<dbReference type="PROSITE" id="PS51649">
    <property type="entry name" value="NPH3"/>
    <property type="match status" value="1"/>
</dbReference>
<evidence type="ECO:0000313" key="5">
    <source>
        <dbReference type="EMBL" id="KHN14527.1"/>
    </source>
</evidence>
<sequence length="635" mass="70638">MKFMKLGSRPDTFYTAEAVRSVSSEVSSDLIIQVKGSRYLLHKFPLLSKCLRLQKLCSESPESSSQHQIVQLPDFPGGVEAFELCAKFCYGISITLSPYNIVAARCGAEYLQMTEEVEKGNLIQKLEVFFNSCILRGWKDSIVSLQTTKASPMWSEDLGITSRCIEAVAAKVLSHPSKVSLSHSHSRRVRDDVSCNGNESVRHNKSGNKGWWAEDLAELSIDLYWRTMIAIKSGGKIPSNLIGDALKIYASRWLPNITNNGGHLKKQSVADSESDSVGEIASKHRLLLESVVSLLPAEKGAVSCGFLLKLLKASNILNASSSSKMELARRVGLQLEEATVNDLLIPSLSYTNDTVYDVELVRTILEQFMSQGQSPPTSPARSRFAFERRRSRSAENINLEFQESRRSSSASHSSKLKVAKLVDRYLQEVARDVNFQLSKFIALAEIIPDFARHDHDDLYRAIDIYLKAHPELNKSERKRLCRILDCKKLSMEACMHAAQNELLPLRVVVQVLFFEQARAAQAGGKVTDLPTNIKALLTAHGIDPSKPTAPLSTTTSIHAEDNWSVSNFKSPKSRSSTLRMKLAEDDDFNQNGLTHDGIGRNSRFKAICAIPTQPKKMLSKFWSTTNRTAAATEKN</sequence>
<organism evidence="5">
    <name type="scientific">Glycine soja</name>
    <name type="common">Wild soybean</name>
    <dbReference type="NCBI Taxonomy" id="3848"/>
    <lineage>
        <taxon>Eukaryota</taxon>
        <taxon>Viridiplantae</taxon>
        <taxon>Streptophyta</taxon>
        <taxon>Embryophyta</taxon>
        <taxon>Tracheophyta</taxon>
        <taxon>Spermatophyta</taxon>
        <taxon>Magnoliopsida</taxon>
        <taxon>eudicotyledons</taxon>
        <taxon>Gunneridae</taxon>
        <taxon>Pentapetalae</taxon>
        <taxon>rosids</taxon>
        <taxon>fabids</taxon>
        <taxon>Fabales</taxon>
        <taxon>Fabaceae</taxon>
        <taxon>Papilionoideae</taxon>
        <taxon>50 kb inversion clade</taxon>
        <taxon>NPAAA clade</taxon>
        <taxon>indigoferoid/millettioid clade</taxon>
        <taxon>Phaseoleae</taxon>
        <taxon>Glycine</taxon>
        <taxon>Glycine subgen. Soja</taxon>
    </lineage>
</organism>
<dbReference type="EMBL" id="KN661662">
    <property type="protein sequence ID" value="KHN14527.1"/>
    <property type="molecule type" value="Genomic_DNA"/>
</dbReference>
<reference evidence="6 7" key="2">
    <citation type="submission" date="2018-09" db="EMBL/GenBank/DDBJ databases">
        <title>A high-quality reference genome of wild soybean provides a powerful tool to mine soybean genomes.</title>
        <authorList>
            <person name="Xie M."/>
            <person name="Chung C.Y.L."/>
            <person name="Li M.-W."/>
            <person name="Wong F.-L."/>
            <person name="Chan T.-F."/>
            <person name="Lam H.-M."/>
        </authorList>
    </citation>
    <scope>NUCLEOTIDE SEQUENCE [LARGE SCALE GENOMIC DNA]</scope>
    <source>
        <strain evidence="7">cv. W05</strain>
        <tissue evidence="6">Hypocotyl of etiolated seedlings</tissue>
    </source>
</reference>
<evidence type="ECO:0000256" key="1">
    <source>
        <dbReference type="ARBA" id="ARBA00004906"/>
    </source>
</evidence>
<dbReference type="Gene3D" id="3.30.710.10">
    <property type="entry name" value="Potassium Channel Kv1.1, Chain A"/>
    <property type="match status" value="1"/>
</dbReference>
<evidence type="ECO:0000256" key="2">
    <source>
        <dbReference type="ARBA" id="ARBA00022786"/>
    </source>
</evidence>
<name>A0A0B2Q3W9_GLYSO</name>
<dbReference type="UniPathway" id="UPA00143"/>
<comment type="pathway">
    <text evidence="1">Protein modification; protein ubiquitination.</text>
</comment>
<gene>
    <name evidence="6" type="ORF">D0Y65_000252</name>
    <name evidence="5" type="ORF">glysoja_027136</name>
</gene>
<dbReference type="Proteomes" id="UP000289340">
    <property type="component" value="Chromosome 1"/>
</dbReference>
<dbReference type="PANTHER" id="PTHR32370">
    <property type="entry name" value="OS12G0117600 PROTEIN"/>
    <property type="match status" value="1"/>
</dbReference>
<comment type="similarity">
    <text evidence="3">Belongs to the NPH3 family.</text>
</comment>